<protein>
    <submittedName>
        <fullName evidence="1">Uncharacterized protein</fullName>
    </submittedName>
</protein>
<evidence type="ECO:0000313" key="1">
    <source>
        <dbReference type="EMBL" id="KAH7944438.1"/>
    </source>
</evidence>
<gene>
    <name evidence="1" type="ORF">HPB52_019658</name>
</gene>
<dbReference type="EMBL" id="JABSTV010001253">
    <property type="protein sequence ID" value="KAH7944438.1"/>
    <property type="molecule type" value="Genomic_DNA"/>
</dbReference>
<sequence>MKYGTHFFNRSLRHNLSGSNNRCRNVVYQRTRTLYDNPPCTMLRSQPPVAIHRLRTARPF</sequence>
<comment type="caution">
    <text evidence="1">The sequence shown here is derived from an EMBL/GenBank/DDBJ whole genome shotgun (WGS) entry which is preliminary data.</text>
</comment>
<organism evidence="1 2">
    <name type="scientific">Rhipicephalus sanguineus</name>
    <name type="common">Brown dog tick</name>
    <name type="synonym">Ixodes sanguineus</name>
    <dbReference type="NCBI Taxonomy" id="34632"/>
    <lineage>
        <taxon>Eukaryota</taxon>
        <taxon>Metazoa</taxon>
        <taxon>Ecdysozoa</taxon>
        <taxon>Arthropoda</taxon>
        <taxon>Chelicerata</taxon>
        <taxon>Arachnida</taxon>
        <taxon>Acari</taxon>
        <taxon>Parasitiformes</taxon>
        <taxon>Ixodida</taxon>
        <taxon>Ixodoidea</taxon>
        <taxon>Ixodidae</taxon>
        <taxon>Rhipicephalinae</taxon>
        <taxon>Rhipicephalus</taxon>
        <taxon>Rhipicephalus</taxon>
    </lineage>
</organism>
<accession>A0A9D4ST96</accession>
<reference evidence="1" key="1">
    <citation type="journal article" date="2020" name="Cell">
        <title>Large-Scale Comparative Analyses of Tick Genomes Elucidate Their Genetic Diversity and Vector Capacities.</title>
        <authorList>
            <consortium name="Tick Genome and Microbiome Consortium (TIGMIC)"/>
            <person name="Jia N."/>
            <person name="Wang J."/>
            <person name="Shi W."/>
            <person name="Du L."/>
            <person name="Sun Y."/>
            <person name="Zhan W."/>
            <person name="Jiang J.F."/>
            <person name="Wang Q."/>
            <person name="Zhang B."/>
            <person name="Ji P."/>
            <person name="Bell-Sakyi L."/>
            <person name="Cui X.M."/>
            <person name="Yuan T.T."/>
            <person name="Jiang B.G."/>
            <person name="Yang W.F."/>
            <person name="Lam T.T."/>
            <person name="Chang Q.C."/>
            <person name="Ding S.J."/>
            <person name="Wang X.J."/>
            <person name="Zhu J.G."/>
            <person name="Ruan X.D."/>
            <person name="Zhao L."/>
            <person name="Wei J.T."/>
            <person name="Ye R.Z."/>
            <person name="Que T.C."/>
            <person name="Du C.H."/>
            <person name="Zhou Y.H."/>
            <person name="Cheng J.X."/>
            <person name="Dai P.F."/>
            <person name="Guo W.B."/>
            <person name="Han X.H."/>
            <person name="Huang E.J."/>
            <person name="Li L.F."/>
            <person name="Wei W."/>
            <person name="Gao Y.C."/>
            <person name="Liu J.Z."/>
            <person name="Shao H.Z."/>
            <person name="Wang X."/>
            <person name="Wang C.C."/>
            <person name="Yang T.C."/>
            <person name="Huo Q.B."/>
            <person name="Li W."/>
            <person name="Chen H.Y."/>
            <person name="Chen S.E."/>
            <person name="Zhou L.G."/>
            <person name="Ni X.B."/>
            <person name="Tian J.H."/>
            <person name="Sheng Y."/>
            <person name="Liu T."/>
            <person name="Pan Y.S."/>
            <person name="Xia L.Y."/>
            <person name="Li J."/>
            <person name="Zhao F."/>
            <person name="Cao W.C."/>
        </authorList>
    </citation>
    <scope>NUCLEOTIDE SEQUENCE</scope>
    <source>
        <strain evidence="1">Rsan-2018</strain>
    </source>
</reference>
<name>A0A9D4ST96_RHISA</name>
<reference evidence="1" key="2">
    <citation type="submission" date="2021-09" db="EMBL/GenBank/DDBJ databases">
        <authorList>
            <person name="Jia N."/>
            <person name="Wang J."/>
            <person name="Shi W."/>
            <person name="Du L."/>
            <person name="Sun Y."/>
            <person name="Zhan W."/>
            <person name="Jiang J."/>
            <person name="Wang Q."/>
            <person name="Zhang B."/>
            <person name="Ji P."/>
            <person name="Sakyi L.B."/>
            <person name="Cui X."/>
            <person name="Yuan T."/>
            <person name="Jiang B."/>
            <person name="Yang W."/>
            <person name="Lam T.T.-Y."/>
            <person name="Chang Q."/>
            <person name="Ding S."/>
            <person name="Wang X."/>
            <person name="Zhu J."/>
            <person name="Ruan X."/>
            <person name="Zhao L."/>
            <person name="Wei J."/>
            <person name="Que T."/>
            <person name="Du C."/>
            <person name="Cheng J."/>
            <person name="Dai P."/>
            <person name="Han X."/>
            <person name="Huang E."/>
            <person name="Gao Y."/>
            <person name="Liu J."/>
            <person name="Shao H."/>
            <person name="Ye R."/>
            <person name="Li L."/>
            <person name="Wei W."/>
            <person name="Wang X."/>
            <person name="Wang C."/>
            <person name="Huo Q."/>
            <person name="Li W."/>
            <person name="Guo W."/>
            <person name="Chen H."/>
            <person name="Chen S."/>
            <person name="Zhou L."/>
            <person name="Zhou L."/>
            <person name="Ni X."/>
            <person name="Tian J."/>
            <person name="Zhou Y."/>
            <person name="Sheng Y."/>
            <person name="Liu T."/>
            <person name="Pan Y."/>
            <person name="Xia L."/>
            <person name="Li J."/>
            <person name="Zhao F."/>
            <person name="Cao W."/>
        </authorList>
    </citation>
    <scope>NUCLEOTIDE SEQUENCE</scope>
    <source>
        <strain evidence="1">Rsan-2018</strain>
        <tissue evidence="1">Larvae</tissue>
    </source>
</reference>
<evidence type="ECO:0000313" key="2">
    <source>
        <dbReference type="Proteomes" id="UP000821837"/>
    </source>
</evidence>
<dbReference type="AlphaFoldDB" id="A0A9D4ST96"/>
<keyword evidence="2" id="KW-1185">Reference proteome</keyword>
<dbReference type="Proteomes" id="UP000821837">
    <property type="component" value="Unassembled WGS sequence"/>
</dbReference>
<proteinExistence type="predicted"/>